<keyword evidence="2" id="KW-0472">Membrane</keyword>
<dbReference type="InterPro" id="IPR003599">
    <property type="entry name" value="Ig_sub"/>
</dbReference>
<protein>
    <recommendedName>
        <fullName evidence="3">Ig-like domain-containing protein</fullName>
    </recommendedName>
</protein>
<keyword evidence="2" id="KW-0812">Transmembrane</keyword>
<dbReference type="Pfam" id="PF00047">
    <property type="entry name" value="ig"/>
    <property type="match status" value="1"/>
</dbReference>
<organism evidence="4 5">
    <name type="scientific">Periophthalmus magnuspinnatus</name>
    <dbReference type="NCBI Taxonomy" id="409849"/>
    <lineage>
        <taxon>Eukaryota</taxon>
        <taxon>Metazoa</taxon>
        <taxon>Chordata</taxon>
        <taxon>Craniata</taxon>
        <taxon>Vertebrata</taxon>
        <taxon>Euteleostomi</taxon>
        <taxon>Actinopterygii</taxon>
        <taxon>Neopterygii</taxon>
        <taxon>Teleostei</taxon>
        <taxon>Neoteleostei</taxon>
        <taxon>Acanthomorphata</taxon>
        <taxon>Gobiaria</taxon>
        <taxon>Gobiiformes</taxon>
        <taxon>Gobioidei</taxon>
        <taxon>Gobiidae</taxon>
        <taxon>Oxudercinae</taxon>
        <taxon>Periophthalmus</taxon>
    </lineage>
</organism>
<proteinExistence type="predicted"/>
<dbReference type="Ensembl" id="ENSPMGT00000009190.1">
    <property type="protein sequence ID" value="ENSPMGP00000008639.1"/>
    <property type="gene ID" value="ENSPMGG00000007152.1"/>
</dbReference>
<name>A0A3B3ZW37_9GOBI</name>
<reference evidence="4" key="1">
    <citation type="submission" date="2025-08" db="UniProtKB">
        <authorList>
            <consortium name="Ensembl"/>
        </authorList>
    </citation>
    <scope>IDENTIFICATION</scope>
</reference>
<dbReference type="InterPro" id="IPR013151">
    <property type="entry name" value="Immunoglobulin_dom"/>
</dbReference>
<dbReference type="SMART" id="SM00409">
    <property type="entry name" value="IG"/>
    <property type="match status" value="1"/>
</dbReference>
<keyword evidence="5" id="KW-1185">Reference proteome</keyword>
<evidence type="ECO:0000259" key="3">
    <source>
        <dbReference type="PROSITE" id="PS50835"/>
    </source>
</evidence>
<dbReference type="Gene3D" id="2.60.40.10">
    <property type="entry name" value="Immunoglobulins"/>
    <property type="match status" value="1"/>
</dbReference>
<dbReference type="Proteomes" id="UP000261520">
    <property type="component" value="Unplaced"/>
</dbReference>
<evidence type="ECO:0000313" key="4">
    <source>
        <dbReference type="Ensembl" id="ENSPMGP00000008639.1"/>
    </source>
</evidence>
<dbReference type="STRING" id="409849.ENSPMGP00000008639"/>
<keyword evidence="1" id="KW-0393">Immunoglobulin domain</keyword>
<dbReference type="InterPro" id="IPR036179">
    <property type="entry name" value="Ig-like_dom_sf"/>
</dbReference>
<dbReference type="PANTHER" id="PTHR11422">
    <property type="entry name" value="T-CELL SURFACE GLYCOPROTEIN CD4"/>
    <property type="match status" value="1"/>
</dbReference>
<dbReference type="AlphaFoldDB" id="A0A3B3ZW37"/>
<accession>A0A3B3ZW37</accession>
<evidence type="ECO:0000256" key="1">
    <source>
        <dbReference type="ARBA" id="ARBA00023319"/>
    </source>
</evidence>
<evidence type="ECO:0000313" key="5">
    <source>
        <dbReference type="Proteomes" id="UP000261520"/>
    </source>
</evidence>
<feature type="transmembrane region" description="Helical" evidence="2">
    <location>
        <begin position="140"/>
        <end position="163"/>
    </location>
</feature>
<reference evidence="4" key="2">
    <citation type="submission" date="2025-09" db="UniProtKB">
        <authorList>
            <consortium name="Ensembl"/>
        </authorList>
    </citation>
    <scope>IDENTIFICATION</scope>
</reference>
<keyword evidence="2" id="KW-1133">Transmembrane helix</keyword>
<feature type="domain" description="Ig-like" evidence="3">
    <location>
        <begin position="55"/>
        <end position="113"/>
    </location>
</feature>
<dbReference type="SUPFAM" id="SSF48726">
    <property type="entry name" value="Immunoglobulin"/>
    <property type="match status" value="2"/>
</dbReference>
<dbReference type="PROSITE" id="PS50835">
    <property type="entry name" value="IG_LIKE"/>
    <property type="match status" value="1"/>
</dbReference>
<evidence type="ECO:0000256" key="2">
    <source>
        <dbReference type="SAM" id="Phobius"/>
    </source>
</evidence>
<dbReference type="InterPro" id="IPR013783">
    <property type="entry name" value="Ig-like_fold"/>
</dbReference>
<feature type="transmembrane region" description="Helical" evidence="2">
    <location>
        <begin position="39"/>
        <end position="60"/>
    </location>
</feature>
<dbReference type="InterPro" id="IPR007110">
    <property type="entry name" value="Ig-like_dom"/>
</dbReference>
<sequence length="193" mass="20907">MVKRSRLKHETTLEISGVTRGDAGLFTCKVGRQEEQHRLIVASASVAPPVPLVVGGSAVLRCDVDGLADGWTVQWRGPGGRSHEAATVHLSPVTEQDGGTWECAITPSGKTITDVKIQVRGVNGTQTAQTPPLLPMALSWWVWAAIGGGCVVVLLWVLALIMYNRLSRRKVKTPVQTGFIYRKTTKQTINKSI</sequence>
<dbReference type="PANTHER" id="PTHR11422:SF6">
    <property type="entry name" value="HEMICENTIN-1 ISOFORM X1"/>
    <property type="match status" value="1"/>
</dbReference>